<gene>
    <name evidence="6" type="ORF">AB675_12038</name>
</gene>
<evidence type="ECO:0000256" key="4">
    <source>
        <dbReference type="ARBA" id="ARBA00022840"/>
    </source>
</evidence>
<dbReference type="STRING" id="1664694.A0A0N0NKM8"/>
<comment type="caution">
    <text evidence="6">The sequence shown here is derived from an EMBL/GenBank/DDBJ whole genome shotgun (WGS) entry which is preliminary data.</text>
</comment>
<keyword evidence="7" id="KW-1185">Reference proteome</keyword>
<reference evidence="6 7" key="1">
    <citation type="submission" date="2015-06" db="EMBL/GenBank/DDBJ databases">
        <title>Draft genome of the ant-associated black yeast Phialophora attae CBS 131958.</title>
        <authorList>
            <person name="Moreno L.F."/>
            <person name="Stielow B.J."/>
            <person name="de Hoog S."/>
            <person name="Vicente V.A."/>
            <person name="Weiss V.A."/>
            <person name="de Vries M."/>
            <person name="Cruz L.M."/>
            <person name="Souza E.M."/>
        </authorList>
    </citation>
    <scope>NUCLEOTIDE SEQUENCE [LARGE SCALE GENOMIC DNA]</scope>
    <source>
        <strain evidence="6 7">CBS 131958</strain>
    </source>
</reference>
<dbReference type="InterPro" id="IPR042099">
    <property type="entry name" value="ANL_N_sf"/>
</dbReference>
<evidence type="ECO:0000256" key="3">
    <source>
        <dbReference type="ARBA" id="ARBA00022741"/>
    </source>
</evidence>
<dbReference type="OrthoDB" id="10253869at2759"/>
<feature type="domain" description="AMP-dependent synthetase/ligase" evidence="5">
    <location>
        <begin position="65"/>
        <end position="141"/>
    </location>
</feature>
<dbReference type="GO" id="GO:0005886">
    <property type="term" value="C:plasma membrane"/>
    <property type="evidence" value="ECO:0007669"/>
    <property type="project" value="TreeGrafter"/>
</dbReference>
<dbReference type="RefSeq" id="XP_017998294.1">
    <property type="nucleotide sequence ID" value="XM_018140936.1"/>
</dbReference>
<name>A0A0N0NKM8_9EURO</name>
<dbReference type="GO" id="GO:0005524">
    <property type="term" value="F:ATP binding"/>
    <property type="evidence" value="ECO:0007669"/>
    <property type="project" value="UniProtKB-KW"/>
</dbReference>
<dbReference type="Gene3D" id="3.40.50.12780">
    <property type="entry name" value="N-terminal domain of ligase-like"/>
    <property type="match status" value="1"/>
</dbReference>
<dbReference type="Pfam" id="PF00501">
    <property type="entry name" value="AMP-binding"/>
    <property type="match status" value="2"/>
</dbReference>
<dbReference type="PROSITE" id="PS00455">
    <property type="entry name" value="AMP_BINDING"/>
    <property type="match status" value="1"/>
</dbReference>
<feature type="domain" description="AMP-dependent synthetase/ligase" evidence="5">
    <location>
        <begin position="170"/>
        <end position="297"/>
    </location>
</feature>
<protein>
    <submittedName>
        <fullName evidence="6">Fatty acid transporter protein</fullName>
    </submittedName>
</protein>
<dbReference type="Proteomes" id="UP000038010">
    <property type="component" value="Unassembled WGS sequence"/>
</dbReference>
<accession>A0A0N0NKM8</accession>
<keyword evidence="3" id="KW-0547">Nucleotide-binding</keyword>
<dbReference type="InterPro" id="IPR000873">
    <property type="entry name" value="AMP-dep_synth/lig_dom"/>
</dbReference>
<dbReference type="VEuPathDB" id="FungiDB:AB675_12038"/>
<evidence type="ECO:0000256" key="2">
    <source>
        <dbReference type="ARBA" id="ARBA00022598"/>
    </source>
</evidence>
<dbReference type="EMBL" id="LFJN01000019">
    <property type="protein sequence ID" value="KPI38331.1"/>
    <property type="molecule type" value="Genomic_DNA"/>
</dbReference>
<comment type="similarity">
    <text evidence="1">Belongs to the ATP-dependent AMP-binding enzyme family.</text>
</comment>
<dbReference type="GO" id="GO:0004467">
    <property type="term" value="F:long-chain fatty acid-CoA ligase activity"/>
    <property type="evidence" value="ECO:0007669"/>
    <property type="project" value="TreeGrafter"/>
</dbReference>
<dbReference type="AlphaFoldDB" id="A0A0N0NKM8"/>
<dbReference type="PANTHER" id="PTHR43107">
    <property type="entry name" value="LONG-CHAIN FATTY ACID TRANSPORT PROTEIN"/>
    <property type="match status" value="1"/>
</dbReference>
<organism evidence="6 7">
    <name type="scientific">Cyphellophora attinorum</name>
    <dbReference type="NCBI Taxonomy" id="1664694"/>
    <lineage>
        <taxon>Eukaryota</taxon>
        <taxon>Fungi</taxon>
        <taxon>Dikarya</taxon>
        <taxon>Ascomycota</taxon>
        <taxon>Pezizomycotina</taxon>
        <taxon>Eurotiomycetes</taxon>
        <taxon>Chaetothyriomycetidae</taxon>
        <taxon>Chaetothyriales</taxon>
        <taxon>Cyphellophoraceae</taxon>
        <taxon>Cyphellophora</taxon>
    </lineage>
</organism>
<dbReference type="Gene3D" id="3.40.50.980">
    <property type="match status" value="2"/>
</dbReference>
<dbReference type="GO" id="GO:0005324">
    <property type="term" value="F:long-chain fatty acid transmembrane transporter activity"/>
    <property type="evidence" value="ECO:0007669"/>
    <property type="project" value="TreeGrafter"/>
</dbReference>
<dbReference type="Gene3D" id="2.30.38.10">
    <property type="entry name" value="Luciferase, Domain 3"/>
    <property type="match status" value="1"/>
</dbReference>
<evidence type="ECO:0000256" key="1">
    <source>
        <dbReference type="ARBA" id="ARBA00006432"/>
    </source>
</evidence>
<dbReference type="PANTHER" id="PTHR43107:SF15">
    <property type="entry name" value="FATTY ACID TRANSPORT PROTEIN 3, ISOFORM A"/>
    <property type="match status" value="1"/>
</dbReference>
<proteinExistence type="inferred from homology"/>
<keyword evidence="2" id="KW-0436">Ligase</keyword>
<dbReference type="GeneID" id="28732817"/>
<dbReference type="InterPro" id="IPR020845">
    <property type="entry name" value="AMP-binding_CS"/>
</dbReference>
<evidence type="ECO:0000313" key="6">
    <source>
        <dbReference type="EMBL" id="KPI38331.1"/>
    </source>
</evidence>
<dbReference type="SUPFAM" id="SSF56801">
    <property type="entry name" value="Acetyl-CoA synthetase-like"/>
    <property type="match status" value="1"/>
</dbReference>
<keyword evidence="4" id="KW-0067">ATP-binding</keyword>
<sequence length="517" mass="57224">MQTAATIAGGLATAAYLDAKYLIRNDLKTGSASLNLRKSGDFVAQEFSQGRGLIYHYFEAHALGANSNNIFLIFEGREWTYKQFYDEVQLVGNWLLNDLGIQKGEIVAVDGPNSPQYVMFILALSSIGAAASYINSNLTATPLPTSPPITPLPRSPPISIPPSPPPPSPCLIYTSGTTGLPKAVKLPYARELASASSVSNYLHLRPGVRMYTCLPLYHVSGHNLCTIPSIYAGSTVVLSPKFSHATFWPEIRSSKAQIVQHVGELIRYVLNAPPSPRDREHNVQMVWGNGIRPDVWEPSGSGSGSSILRGKDGWGVEARDGEVGETVYRVEKAMEGQAFAKYFGNEEAGLKRRVRGLFEEGDCWFRSGDLMRQDEEGRLFFVDRLGDTFRWRSENIRADRRGQCIRSHGPKRGWTGGLRSVVPADGAVLDMKALAKHALENLPRYAVPLFLRIMKEMEYTGTNKMQKGRLKAEGIDVAKIHAGETTDLLYWLPPGRDEYMPYGSRDWESIQSGKVKL</sequence>
<evidence type="ECO:0000313" key="7">
    <source>
        <dbReference type="Proteomes" id="UP000038010"/>
    </source>
</evidence>
<evidence type="ECO:0000259" key="5">
    <source>
        <dbReference type="Pfam" id="PF00501"/>
    </source>
</evidence>
<dbReference type="GO" id="GO:0044539">
    <property type="term" value="P:long-chain fatty acid import into cell"/>
    <property type="evidence" value="ECO:0007669"/>
    <property type="project" value="TreeGrafter"/>
</dbReference>